<feature type="domain" description="Glutamine amidotransferase" evidence="2">
    <location>
        <begin position="137"/>
        <end position="283"/>
    </location>
</feature>
<dbReference type="EMBL" id="SUNH01000037">
    <property type="protein sequence ID" value="TJZ79962.1"/>
    <property type="molecule type" value="Genomic_DNA"/>
</dbReference>
<keyword evidence="3" id="KW-0315">Glutamine amidotransferase</keyword>
<dbReference type="PANTHER" id="PTHR42695">
    <property type="entry name" value="GLUTAMINE AMIDOTRANSFERASE YLR126C-RELATED"/>
    <property type="match status" value="1"/>
</dbReference>
<dbReference type="PANTHER" id="PTHR42695:SF5">
    <property type="entry name" value="GLUTAMINE AMIDOTRANSFERASE YLR126C-RELATED"/>
    <property type="match status" value="1"/>
</dbReference>
<reference evidence="3 4" key="1">
    <citation type="submission" date="2019-04" db="EMBL/GenBank/DDBJ databases">
        <authorList>
            <person name="Li J."/>
        </authorList>
    </citation>
    <scope>NUCLEOTIDE SEQUENCE [LARGE SCALE GENOMIC DNA]</scope>
    <source>
        <strain evidence="3 4">CCTCC AB2016182</strain>
    </source>
</reference>
<dbReference type="GO" id="GO:0016740">
    <property type="term" value="F:transferase activity"/>
    <property type="evidence" value="ECO:0007669"/>
    <property type="project" value="UniProtKB-KW"/>
</dbReference>
<comment type="caution">
    <text evidence="3">The sequence shown here is derived from an EMBL/GenBank/DDBJ whole genome shotgun (WGS) entry which is preliminary data.</text>
</comment>
<evidence type="ECO:0000259" key="2">
    <source>
        <dbReference type="Pfam" id="PF00117"/>
    </source>
</evidence>
<dbReference type="OrthoDB" id="9813383at2"/>
<evidence type="ECO:0000313" key="3">
    <source>
        <dbReference type="EMBL" id="TJZ79962.1"/>
    </source>
</evidence>
<keyword evidence="3" id="KW-0808">Transferase</keyword>
<dbReference type="Proteomes" id="UP000306223">
    <property type="component" value="Unassembled WGS sequence"/>
</dbReference>
<organism evidence="3 4">
    <name type="scientific">Paracoccus hibiscisoli</name>
    <dbReference type="NCBI Taxonomy" id="2023261"/>
    <lineage>
        <taxon>Bacteria</taxon>
        <taxon>Pseudomonadati</taxon>
        <taxon>Pseudomonadota</taxon>
        <taxon>Alphaproteobacteria</taxon>
        <taxon>Rhodobacterales</taxon>
        <taxon>Paracoccaceae</taxon>
        <taxon>Paracoccus</taxon>
    </lineage>
</organism>
<accession>A0A4U0QGL9</accession>
<proteinExistence type="predicted"/>
<name>A0A4U0QGL9_9RHOB</name>
<evidence type="ECO:0000256" key="1">
    <source>
        <dbReference type="SAM" id="MobiDB-lite"/>
    </source>
</evidence>
<keyword evidence="4" id="KW-1185">Reference proteome</keyword>
<dbReference type="Gene3D" id="3.40.50.880">
    <property type="match status" value="1"/>
</dbReference>
<dbReference type="AlphaFoldDB" id="A0A4U0QGL9"/>
<dbReference type="SUPFAM" id="SSF52317">
    <property type="entry name" value="Class I glutamine amidotransferase-like"/>
    <property type="match status" value="1"/>
</dbReference>
<dbReference type="PROSITE" id="PS51273">
    <property type="entry name" value="GATASE_TYPE_1"/>
    <property type="match status" value="1"/>
</dbReference>
<feature type="region of interest" description="Disordered" evidence="1">
    <location>
        <begin position="1"/>
        <end position="27"/>
    </location>
</feature>
<dbReference type="InterPro" id="IPR029062">
    <property type="entry name" value="Class_I_gatase-like"/>
</dbReference>
<evidence type="ECO:0000313" key="4">
    <source>
        <dbReference type="Proteomes" id="UP000306223"/>
    </source>
</evidence>
<dbReference type="Pfam" id="PF00117">
    <property type="entry name" value="GATase"/>
    <property type="match status" value="1"/>
</dbReference>
<gene>
    <name evidence="3" type="ORF">FA740_17390</name>
</gene>
<sequence>MGGLPWVSSPCPDAKSGPGRTRCHARQDAPADITTICTSGPRIIRHGPAPNTDPAWPIAAPANAMPSATLCRDVPVKKGPPLSPIILVVSSETPAQQNERRSYAGQASHESYAAALRRLRPGIELDTVSCFEAGTLSDLARHDGIVFAGSPIQMHEDSAEARAAARFMAQVFEAGVPAFGSCAGLQIAAVAAGGATGPRHPGAEVAFARDITRTEAGTRHPMLDGRPATWTAPAMHSSVVTRLPAGASSLAANPDTPIEAAEIRHGRGTFWGVQYHPELSLAEIAASTVHQADDVIDQGLARDRRDVEAMAARLRDLDAAPTRVDIAWQLGLNAEIALFERRMREIANFLNAVQAGTLRPL</sequence>
<dbReference type="InterPro" id="IPR044992">
    <property type="entry name" value="ChyE-like"/>
</dbReference>
<dbReference type="GO" id="GO:0005829">
    <property type="term" value="C:cytosol"/>
    <property type="evidence" value="ECO:0007669"/>
    <property type="project" value="TreeGrafter"/>
</dbReference>
<protein>
    <submittedName>
        <fullName evidence="3">Type 1 glutamine amidotransferase</fullName>
    </submittedName>
</protein>
<dbReference type="InterPro" id="IPR017926">
    <property type="entry name" value="GATASE"/>
</dbReference>